<dbReference type="PIRSF" id="PIRSF028135">
    <property type="entry name" value="UCP028135_HipA-like"/>
    <property type="match status" value="1"/>
</dbReference>
<dbReference type="Pfam" id="PF07804">
    <property type="entry name" value="HipA_C"/>
    <property type="match status" value="1"/>
</dbReference>
<reference evidence="5 6" key="1">
    <citation type="submission" date="2019-03" db="EMBL/GenBank/DDBJ databases">
        <title>Genomic Encyclopedia of Type Strains, Phase IV (KMG-IV): sequencing the most valuable type-strain genomes for metagenomic binning, comparative biology and taxonomic classification.</title>
        <authorList>
            <person name="Goeker M."/>
        </authorList>
    </citation>
    <scope>NUCLEOTIDE SEQUENCE [LARGE SCALE GENOMIC DNA]</scope>
    <source>
        <strain evidence="5 6">DSM 15505</strain>
    </source>
</reference>
<sequence>MEKELTLQAFWGGVWHDAGVLSFPEPGQGLLSKEVGFAYNAGYVLAAYDHRESGDGEALSFSDERAFSMDLPATISGDYRGHTVTCALRDIIPQGAGRRVLLRALGYDMTAEQSADIELLENGCIAPVGNLRIREAFERFSYRLEQTPIRGYTTQEISNRADPLIEQARELNIAIGGTTGVGGDAPKVMVSEADDGLYYIEGTCDERRVVRHWIIKFARGRRTRIDQDVLRAEAAVYRALEPTPVRSIDDTYLIEGNNGPALWLPRFDRRVNASDGVERLGMQSIYCLMGMHGDGAALSHNEVVQMLMRRFHDDDILVDYLVNDIINETIANRDNHGRNTAILTDAGHRQLAPAFDLAPMVMDPEGISRSSAWRGEWQHGQRGEYAKILEEAALAPSVACRRLKGILERVEDLRARLETQGAPEAMLDHQAMRFNLIQQIIAEL</sequence>
<dbReference type="GO" id="GO:0005829">
    <property type="term" value="C:cytosol"/>
    <property type="evidence" value="ECO:0007669"/>
    <property type="project" value="TreeGrafter"/>
</dbReference>
<evidence type="ECO:0000313" key="5">
    <source>
        <dbReference type="EMBL" id="TDT43176.1"/>
    </source>
</evidence>
<evidence type="ECO:0000259" key="4">
    <source>
        <dbReference type="Pfam" id="PF07804"/>
    </source>
</evidence>
<protein>
    <submittedName>
        <fullName evidence="5">Serine/threonine-protein kinase HipA</fullName>
    </submittedName>
</protein>
<dbReference type="Proteomes" id="UP000295830">
    <property type="component" value="Unassembled WGS sequence"/>
</dbReference>
<evidence type="ECO:0000256" key="1">
    <source>
        <dbReference type="ARBA" id="ARBA00010164"/>
    </source>
</evidence>
<dbReference type="GO" id="GO:0004674">
    <property type="term" value="F:protein serine/threonine kinase activity"/>
    <property type="evidence" value="ECO:0007669"/>
    <property type="project" value="TreeGrafter"/>
</dbReference>
<evidence type="ECO:0000313" key="6">
    <source>
        <dbReference type="Proteomes" id="UP000295830"/>
    </source>
</evidence>
<name>A0A4R7JYM5_9GAMM</name>
<organism evidence="5 6">
    <name type="scientific">Halospina denitrificans</name>
    <dbReference type="NCBI Taxonomy" id="332522"/>
    <lineage>
        <taxon>Bacteria</taxon>
        <taxon>Pseudomonadati</taxon>
        <taxon>Pseudomonadota</taxon>
        <taxon>Gammaproteobacteria</taxon>
        <taxon>Halospina</taxon>
    </lineage>
</organism>
<dbReference type="InterPro" id="IPR012893">
    <property type="entry name" value="HipA-like_C"/>
</dbReference>
<keyword evidence="2" id="KW-0808">Transferase</keyword>
<evidence type="ECO:0000256" key="3">
    <source>
        <dbReference type="ARBA" id="ARBA00022777"/>
    </source>
</evidence>
<keyword evidence="6" id="KW-1185">Reference proteome</keyword>
<dbReference type="PANTHER" id="PTHR37419">
    <property type="entry name" value="SERINE/THREONINE-PROTEIN KINASE TOXIN HIPA"/>
    <property type="match status" value="1"/>
</dbReference>
<dbReference type="PANTHER" id="PTHR37419:SF8">
    <property type="entry name" value="TOXIN YJJJ"/>
    <property type="match status" value="1"/>
</dbReference>
<dbReference type="AlphaFoldDB" id="A0A4R7JYM5"/>
<gene>
    <name evidence="5" type="ORF">DES49_0988</name>
</gene>
<dbReference type="InterPro" id="IPR016869">
    <property type="entry name" value="UCP028135_HipA-like"/>
</dbReference>
<comment type="caution">
    <text evidence="5">The sequence shown here is derived from an EMBL/GenBank/DDBJ whole genome shotgun (WGS) entry which is preliminary data.</text>
</comment>
<dbReference type="EMBL" id="SOAX01000002">
    <property type="protein sequence ID" value="TDT43176.1"/>
    <property type="molecule type" value="Genomic_DNA"/>
</dbReference>
<keyword evidence="3 5" id="KW-0418">Kinase</keyword>
<proteinExistence type="inferred from homology"/>
<comment type="similarity">
    <text evidence="1">Belongs to the HipA Ser/Thr kinase family.</text>
</comment>
<dbReference type="InterPro" id="IPR052028">
    <property type="entry name" value="HipA_Ser/Thr_kinase"/>
</dbReference>
<evidence type="ECO:0000256" key="2">
    <source>
        <dbReference type="ARBA" id="ARBA00022679"/>
    </source>
</evidence>
<feature type="domain" description="HipA-like C-terminal" evidence="4">
    <location>
        <begin position="180"/>
        <end position="409"/>
    </location>
</feature>
<dbReference type="OrthoDB" id="9805913at2"/>
<accession>A0A4R7JYM5</accession>
<dbReference type="RefSeq" id="WP_133735262.1">
    <property type="nucleotide sequence ID" value="NZ_SOAX01000002.1"/>
</dbReference>